<dbReference type="SUPFAM" id="SSF51120">
    <property type="entry name" value="beta-Roll"/>
    <property type="match status" value="1"/>
</dbReference>
<feature type="compositionally biased region" description="Acidic residues" evidence="1">
    <location>
        <begin position="621"/>
        <end position="637"/>
    </location>
</feature>
<gene>
    <name evidence="3" type="ORF">IQ247_20555</name>
</gene>
<feature type="domain" description="Peptidase C-terminal archaeal/bacterial" evidence="2">
    <location>
        <begin position="680"/>
        <end position="762"/>
    </location>
</feature>
<dbReference type="AlphaFoldDB" id="A0A8J7F5T8"/>
<dbReference type="RefSeq" id="WP_193923005.1">
    <property type="nucleotide sequence ID" value="NZ_JADEWL010000082.1"/>
</dbReference>
<sequence length="969" mass="102364">MTISLVSLNTGPDLLVESEGTVSAHVFNITNGTIPAEGLVVSVSAPNLSEFDLDAINVSEGGEIVAVRSDGFDIRLTDFTVFVDLPIANDGETEGLETTSFSLVAGEGYEVNSAFSSGEFRLVDTRAEVPNSTVSETNDTIPLAANTGISSENPSFFTSSSLDFEIGNRYQNEDGSFSYVDATEDVDLYKVVLEAGNTIKIDVDSMQLDFMTPYVLDSGLRVFDASGNELAFNDDAPASGEIFFSEFDPYIEFTAETDGTYYVGLSVWDNWQYDTSVPGSGSAYTDNVYGGGDYELTIDLVQAGSDDNGSDGNSENGGETLAPAEDVTISLQTITAAFDEDDNLLASALVESLESGGSVLTLVVSAQGEIPEDGVEVIINSDIDLTEYIGDLRFPPFSPGGEVLEAVYDESGVGTGLKFRLDEPYAIINLPVLDDEEADGPQEATFFLEPSAGYIVNEETNASTVTFYDTLEDVPELPTVPQVGISVSETNLIESEGTATTLTFSLNEAPPEEGVLIYLSSGVPGSLSEFDVLNAEISGGVFPSANFQSSGFYFRITEPTATITVSAFDETSLPDFDPESALEGIEEFTYTLQPGIGYTINPTASSFDITIADNPDSIALPDDDDDDDNDDDTDTEVSSEPNDTISTAIATGLSGEQTSYSTTAAISYDQDLNPVDASEDVDFYTFDLQAGDTVTIDIDSIEYFIEEFDVPQQLDSELRLFDAQGNELASVENAAAPGEELSRDPYLEFTASEAGTYYVGVSQLGNRNYDSNVEGSGSGWIFPKIGVNAGAYDLNISLTPGNVPEQPTTQPVFGSLEQDIIEVEGSNGLIFAGNSDDLIDASISSSGNNRIYAGSGNDTVILGSGDRLIGGAGDDKFFALSGGDNIITGGAGADQFWIATAEIPQAANIITDFTLAEDVLGIAGLGIGFDDLSITGQDDNTLIAVNGSDLAILQGIGAASLNADNFAFA</sequence>
<dbReference type="Pfam" id="PF04151">
    <property type="entry name" value="PPC"/>
    <property type="match status" value="2"/>
</dbReference>
<evidence type="ECO:0000313" key="3">
    <source>
        <dbReference type="EMBL" id="MBE9215028.1"/>
    </source>
</evidence>
<feature type="compositionally biased region" description="Low complexity" evidence="1">
    <location>
        <begin position="304"/>
        <end position="319"/>
    </location>
</feature>
<evidence type="ECO:0000259" key="2">
    <source>
        <dbReference type="Pfam" id="PF04151"/>
    </source>
</evidence>
<dbReference type="InterPro" id="IPR011049">
    <property type="entry name" value="Serralysin-like_metalloprot_C"/>
</dbReference>
<dbReference type="Proteomes" id="UP000620559">
    <property type="component" value="Unassembled WGS sequence"/>
</dbReference>
<organism evidence="3 4">
    <name type="scientific">Plectonema cf. radiosum LEGE 06105</name>
    <dbReference type="NCBI Taxonomy" id="945769"/>
    <lineage>
        <taxon>Bacteria</taxon>
        <taxon>Bacillati</taxon>
        <taxon>Cyanobacteriota</taxon>
        <taxon>Cyanophyceae</taxon>
        <taxon>Oscillatoriophycideae</taxon>
        <taxon>Oscillatoriales</taxon>
        <taxon>Microcoleaceae</taxon>
        <taxon>Plectonema</taxon>
    </lineage>
</organism>
<accession>A0A8J7F5T8</accession>
<dbReference type="SUPFAM" id="SSF89260">
    <property type="entry name" value="Collagen-binding domain"/>
    <property type="match status" value="1"/>
</dbReference>
<comment type="caution">
    <text evidence="3">The sequence shown here is derived from an EMBL/GenBank/DDBJ whole genome shotgun (WGS) entry which is preliminary data.</text>
</comment>
<feature type="region of interest" description="Disordered" evidence="1">
    <location>
        <begin position="613"/>
        <end position="642"/>
    </location>
</feature>
<reference evidence="3" key="1">
    <citation type="submission" date="2020-10" db="EMBL/GenBank/DDBJ databases">
        <authorList>
            <person name="Castelo-Branco R."/>
            <person name="Eusebio N."/>
            <person name="Adriana R."/>
            <person name="Vieira A."/>
            <person name="Brugerolle De Fraissinette N."/>
            <person name="Rezende De Castro R."/>
            <person name="Schneider M.P."/>
            <person name="Vasconcelos V."/>
            <person name="Leao P.N."/>
        </authorList>
    </citation>
    <scope>NUCLEOTIDE SEQUENCE</scope>
    <source>
        <strain evidence="3">LEGE 06105</strain>
    </source>
</reference>
<dbReference type="EMBL" id="JADEWL010000082">
    <property type="protein sequence ID" value="MBE9215028.1"/>
    <property type="molecule type" value="Genomic_DNA"/>
</dbReference>
<dbReference type="Gene3D" id="2.60.120.380">
    <property type="match status" value="2"/>
</dbReference>
<evidence type="ECO:0000313" key="4">
    <source>
        <dbReference type="Proteomes" id="UP000620559"/>
    </source>
</evidence>
<feature type="region of interest" description="Disordered" evidence="1">
    <location>
        <begin position="303"/>
        <end position="322"/>
    </location>
</feature>
<proteinExistence type="predicted"/>
<protein>
    <submittedName>
        <fullName evidence="3">Pre-peptidase C-terminal domain-containing protein</fullName>
    </submittedName>
</protein>
<dbReference type="InterPro" id="IPR007280">
    <property type="entry name" value="Peptidase_C_arc/bac"/>
</dbReference>
<keyword evidence="4" id="KW-1185">Reference proteome</keyword>
<name>A0A8J7F5T8_9CYAN</name>
<feature type="domain" description="Peptidase C-terminal archaeal/bacterial" evidence="2">
    <location>
        <begin position="185"/>
        <end position="265"/>
    </location>
</feature>
<evidence type="ECO:0000256" key="1">
    <source>
        <dbReference type="SAM" id="MobiDB-lite"/>
    </source>
</evidence>